<evidence type="ECO:0000313" key="3">
    <source>
        <dbReference type="EMBL" id="CAD8424680.1"/>
    </source>
</evidence>
<accession>A0A7S0GHK8</accession>
<dbReference type="EMBL" id="HBEL01044750">
    <property type="protein sequence ID" value="CAD8424680.1"/>
    <property type="molecule type" value="Transcribed_RNA"/>
</dbReference>
<evidence type="ECO:0000259" key="2">
    <source>
        <dbReference type="PROSITE" id="PS50211"/>
    </source>
</evidence>
<organism evidence="3">
    <name type="scientific">Proboscia inermis</name>
    <dbReference type="NCBI Taxonomy" id="420281"/>
    <lineage>
        <taxon>Eukaryota</taxon>
        <taxon>Sar</taxon>
        <taxon>Stramenopiles</taxon>
        <taxon>Ochrophyta</taxon>
        <taxon>Bacillariophyta</taxon>
        <taxon>Coscinodiscophyceae</taxon>
        <taxon>Rhizosoleniophycidae</taxon>
        <taxon>Rhizosoleniales</taxon>
        <taxon>Rhizosoleniaceae</taxon>
        <taxon>Proboscia</taxon>
    </lineage>
</organism>
<feature type="compositionally biased region" description="Polar residues" evidence="1">
    <location>
        <begin position="48"/>
        <end position="57"/>
    </location>
</feature>
<dbReference type="PANTHER" id="PTHR15288">
    <property type="entry name" value="DENN DOMAIN-CONTAINING PROTEIN 2"/>
    <property type="match status" value="1"/>
</dbReference>
<dbReference type="Pfam" id="PF02141">
    <property type="entry name" value="DENN"/>
    <property type="match status" value="1"/>
</dbReference>
<dbReference type="InterPro" id="IPR043153">
    <property type="entry name" value="DENN_C"/>
</dbReference>
<dbReference type="InterPro" id="IPR037516">
    <property type="entry name" value="Tripartite_DENN"/>
</dbReference>
<feature type="domain" description="UDENN" evidence="2">
    <location>
        <begin position="172"/>
        <end position="589"/>
    </location>
</feature>
<sequence length="625" mass="70452">MNACGHCFHLECLPPFLKSHDTTHLKCLVCSKVSGHIGGSPEPIKMDNFNQDSSGRSGSPDGITISDASALRRKQIRQKRQQLLGTRAVAGSALSNNSNIVTYSSENSLSRTRARDAFQAIVEMEKSGYVCFIEKCYVLLGGRPGEEALLFAALQRLVNSEKEEHTLLKRKISSQHKAFPQSGNTTPESAINVQTSNSQTSMVTTNFEMVNEVEQVLSWDESNEKRRQPINPNLFTASVTEESNSKVSAMVWGTDTIEKSNCNMITSNINHRHKILKDIQTMARLSPKQTKVQYPRDEFSHVFGIKKKQFDVSLPMKNSLPVVLPLPLPQISGEWGFAKLFLGIGVEKLIIILKLMLLERSVLVLGQSYEEVTSCTCALLELLRPYTWPSTFLPLLPRAMLDFVNSPVPFVVGMICDGTNDLKGIESDHRVTEAIEDGMSVLNLSEWSLRITNDDSILRLLNTPPHLRSILESLRQRLDDLVSKEFRLLHDPLSFGTFLENGFGRRATLTIASSRRAIFSFMKDLAGDVAKQRGLWRRYGVYEDSSGFEFYPSLLIDQFRSELLFREELVRTQMFVGFVDSMRKSDLDVIKSGADENIVDEYKGEEGQLISKWVYNNMCQRIQKD</sequence>
<dbReference type="SMART" id="SM00799">
    <property type="entry name" value="DENN"/>
    <property type="match status" value="1"/>
</dbReference>
<dbReference type="AlphaFoldDB" id="A0A7S0GHK8"/>
<gene>
    <name evidence="3" type="ORF">PINE0816_LOCUS20840</name>
</gene>
<feature type="region of interest" description="Disordered" evidence="1">
    <location>
        <begin position="41"/>
        <end position="64"/>
    </location>
</feature>
<protein>
    <recommendedName>
        <fullName evidence="2">UDENN domain-containing protein</fullName>
    </recommendedName>
</protein>
<evidence type="ECO:0000256" key="1">
    <source>
        <dbReference type="SAM" id="MobiDB-lite"/>
    </source>
</evidence>
<proteinExistence type="predicted"/>
<dbReference type="InterPro" id="IPR051942">
    <property type="entry name" value="DENN_domain_containing_2"/>
</dbReference>
<dbReference type="PANTHER" id="PTHR15288:SF0">
    <property type="entry name" value="UDENN DOMAIN-CONTAINING PROTEIN"/>
    <property type="match status" value="1"/>
</dbReference>
<dbReference type="PROSITE" id="PS50211">
    <property type="entry name" value="DENN"/>
    <property type="match status" value="1"/>
</dbReference>
<name>A0A7S0GHK8_9STRA</name>
<reference evidence="3" key="1">
    <citation type="submission" date="2021-01" db="EMBL/GenBank/DDBJ databases">
        <authorList>
            <person name="Corre E."/>
            <person name="Pelletier E."/>
            <person name="Niang G."/>
            <person name="Scheremetjew M."/>
            <person name="Finn R."/>
            <person name="Kale V."/>
            <person name="Holt S."/>
            <person name="Cochrane G."/>
            <person name="Meng A."/>
            <person name="Brown T."/>
            <person name="Cohen L."/>
        </authorList>
    </citation>
    <scope>NUCLEOTIDE SEQUENCE</scope>
    <source>
        <strain evidence="3">CCAP1064/1</strain>
    </source>
</reference>
<dbReference type="Gene3D" id="3.40.50.11500">
    <property type="match status" value="1"/>
</dbReference>
<dbReference type="InterPro" id="IPR001194">
    <property type="entry name" value="cDENN_dom"/>
</dbReference>